<dbReference type="AlphaFoldDB" id="A0A2T5LWH6"/>
<evidence type="ECO:0000256" key="2">
    <source>
        <dbReference type="ARBA" id="ARBA00022723"/>
    </source>
</evidence>
<feature type="compositionally biased region" description="Polar residues" evidence="7">
    <location>
        <begin position="123"/>
        <end position="145"/>
    </location>
</feature>
<dbReference type="EMBL" id="MSFN02000004">
    <property type="protein sequence ID" value="PTU20603.1"/>
    <property type="molecule type" value="Genomic_DNA"/>
</dbReference>
<dbReference type="RefSeq" id="XP_040751995.1">
    <property type="nucleotide sequence ID" value="XM_040900760.1"/>
</dbReference>
<dbReference type="InterPro" id="IPR050815">
    <property type="entry name" value="TF_fung"/>
</dbReference>
<reference evidence="9 10" key="1">
    <citation type="journal article" date="2018" name="Proc. Natl. Acad. Sci. U.S.A.">
        <title>Linking secondary metabolites to gene clusters through genome sequencing of six diverse Aspergillus species.</title>
        <authorList>
            <person name="Kaerboelling I."/>
            <person name="Vesth T.C."/>
            <person name="Frisvad J.C."/>
            <person name="Nybo J.L."/>
            <person name="Theobald S."/>
            <person name="Kuo A."/>
            <person name="Bowyer P."/>
            <person name="Matsuda Y."/>
            <person name="Mondo S."/>
            <person name="Lyhne E.K."/>
            <person name="Kogle M.E."/>
            <person name="Clum A."/>
            <person name="Lipzen A."/>
            <person name="Salamov A."/>
            <person name="Ngan C.Y."/>
            <person name="Daum C."/>
            <person name="Chiniquy J."/>
            <person name="Barry K."/>
            <person name="LaButti K."/>
            <person name="Haridas S."/>
            <person name="Simmons B.A."/>
            <person name="Magnuson J.K."/>
            <person name="Mortensen U.H."/>
            <person name="Larsen T.O."/>
            <person name="Grigoriev I.V."/>
            <person name="Baker S.E."/>
            <person name="Andersen M.R."/>
        </authorList>
    </citation>
    <scope>NUCLEOTIDE SEQUENCE [LARGE SCALE GENOMIC DNA]</scope>
    <source>
        <strain evidence="9 10">IBT 24754</strain>
    </source>
</reference>
<organism evidence="9 10">
    <name type="scientific">Aspergillus ochraceoroseus IBT 24754</name>
    <dbReference type="NCBI Taxonomy" id="1392256"/>
    <lineage>
        <taxon>Eukaryota</taxon>
        <taxon>Fungi</taxon>
        <taxon>Dikarya</taxon>
        <taxon>Ascomycota</taxon>
        <taxon>Pezizomycotina</taxon>
        <taxon>Eurotiomycetes</taxon>
        <taxon>Eurotiomycetidae</taxon>
        <taxon>Eurotiales</taxon>
        <taxon>Aspergillaceae</taxon>
        <taxon>Aspergillus</taxon>
        <taxon>Aspergillus subgen. Nidulantes</taxon>
    </lineage>
</organism>
<dbReference type="Proteomes" id="UP000244073">
    <property type="component" value="Unassembled WGS sequence"/>
</dbReference>
<keyword evidence="2" id="KW-0479">Metal-binding</keyword>
<dbReference type="GeneID" id="63817644"/>
<dbReference type="PROSITE" id="PS50048">
    <property type="entry name" value="ZN2_CY6_FUNGAL_2"/>
    <property type="match status" value="1"/>
</dbReference>
<keyword evidence="6" id="KW-0539">Nucleus</keyword>
<evidence type="ECO:0000313" key="10">
    <source>
        <dbReference type="Proteomes" id="UP000244073"/>
    </source>
</evidence>
<accession>A0A2T5LWH6</accession>
<dbReference type="Gene3D" id="4.10.240.10">
    <property type="entry name" value="Zn(2)-C6 fungal-type DNA-binding domain"/>
    <property type="match status" value="1"/>
</dbReference>
<keyword evidence="3" id="KW-0805">Transcription regulation</keyword>
<evidence type="ECO:0000313" key="9">
    <source>
        <dbReference type="EMBL" id="PTU20603.1"/>
    </source>
</evidence>
<dbReference type="PROSITE" id="PS00463">
    <property type="entry name" value="ZN2_CY6_FUNGAL_1"/>
    <property type="match status" value="1"/>
</dbReference>
<sequence length="201" mass="22579">MPVKSKSRITIACNSCRMRKQKCSGNRPTCIQCLQHRRNCDWPEQLKRGPAKGYIESLEHRLYGTENLLLGLLTQVSDTQLAAGIRHSTNIWPRPTQRGSRYWKQFPLLSVPDIRAWQGDCQQDTQLGSTSTPLQSLAQSPTTSGELPVSTEEHSRSGEPEPEPSPAAPAESLQLRISEPQNHPSVWSGAPSLHFQQQFLW</sequence>
<dbReference type="SUPFAM" id="SSF57701">
    <property type="entry name" value="Zn2/Cys6 DNA-binding domain"/>
    <property type="match status" value="1"/>
</dbReference>
<protein>
    <recommendedName>
        <fullName evidence="8">Zn(2)-C6 fungal-type domain-containing protein</fullName>
    </recommendedName>
</protein>
<dbReference type="InterPro" id="IPR036864">
    <property type="entry name" value="Zn2-C6_fun-type_DNA-bd_sf"/>
</dbReference>
<dbReference type="GO" id="GO:0000981">
    <property type="term" value="F:DNA-binding transcription factor activity, RNA polymerase II-specific"/>
    <property type="evidence" value="ECO:0007669"/>
    <property type="project" value="InterPro"/>
</dbReference>
<evidence type="ECO:0000256" key="3">
    <source>
        <dbReference type="ARBA" id="ARBA00023015"/>
    </source>
</evidence>
<dbReference type="Pfam" id="PF00172">
    <property type="entry name" value="Zn_clus"/>
    <property type="match status" value="1"/>
</dbReference>
<evidence type="ECO:0000256" key="7">
    <source>
        <dbReference type="SAM" id="MobiDB-lite"/>
    </source>
</evidence>
<keyword evidence="5" id="KW-0804">Transcription</keyword>
<dbReference type="OrthoDB" id="10261408at2759"/>
<gene>
    <name evidence="9" type="ORF">P175DRAFT_0557288</name>
</gene>
<evidence type="ECO:0000256" key="6">
    <source>
        <dbReference type="ARBA" id="ARBA00023242"/>
    </source>
</evidence>
<dbReference type="PANTHER" id="PTHR47338">
    <property type="entry name" value="ZN(II)2CYS6 TRANSCRIPTION FACTOR (EUROFUNG)-RELATED"/>
    <property type="match status" value="1"/>
</dbReference>
<evidence type="ECO:0000256" key="4">
    <source>
        <dbReference type="ARBA" id="ARBA00023125"/>
    </source>
</evidence>
<feature type="domain" description="Zn(2)-C6 fungal-type" evidence="8">
    <location>
        <begin position="12"/>
        <end position="42"/>
    </location>
</feature>
<dbReference type="SMART" id="SM00066">
    <property type="entry name" value="GAL4"/>
    <property type="match status" value="1"/>
</dbReference>
<dbReference type="GO" id="GO:0008270">
    <property type="term" value="F:zinc ion binding"/>
    <property type="evidence" value="ECO:0007669"/>
    <property type="project" value="InterPro"/>
</dbReference>
<evidence type="ECO:0000259" key="8">
    <source>
        <dbReference type="PROSITE" id="PS50048"/>
    </source>
</evidence>
<name>A0A2T5LWH6_9EURO</name>
<dbReference type="VEuPathDB" id="FungiDB:P175DRAFT_0557288"/>
<dbReference type="GO" id="GO:0003677">
    <property type="term" value="F:DNA binding"/>
    <property type="evidence" value="ECO:0007669"/>
    <property type="project" value="UniProtKB-KW"/>
</dbReference>
<comment type="caution">
    <text evidence="9">The sequence shown here is derived from an EMBL/GenBank/DDBJ whole genome shotgun (WGS) entry which is preliminary data.</text>
</comment>
<proteinExistence type="predicted"/>
<dbReference type="GO" id="GO:0005634">
    <property type="term" value="C:nucleus"/>
    <property type="evidence" value="ECO:0007669"/>
    <property type="project" value="UniProtKB-SubCell"/>
</dbReference>
<comment type="subcellular location">
    <subcellularLocation>
        <location evidence="1">Nucleus</location>
    </subcellularLocation>
</comment>
<keyword evidence="4" id="KW-0238">DNA-binding</keyword>
<evidence type="ECO:0000256" key="5">
    <source>
        <dbReference type="ARBA" id="ARBA00023163"/>
    </source>
</evidence>
<dbReference type="InterPro" id="IPR001138">
    <property type="entry name" value="Zn2Cys6_DnaBD"/>
</dbReference>
<dbReference type="PANTHER" id="PTHR47338:SF5">
    <property type="entry name" value="ZN(II)2CYS6 TRANSCRIPTION FACTOR (EUROFUNG)"/>
    <property type="match status" value="1"/>
</dbReference>
<evidence type="ECO:0000256" key="1">
    <source>
        <dbReference type="ARBA" id="ARBA00004123"/>
    </source>
</evidence>
<feature type="region of interest" description="Disordered" evidence="7">
    <location>
        <begin position="123"/>
        <end position="189"/>
    </location>
</feature>
<dbReference type="CDD" id="cd00067">
    <property type="entry name" value="GAL4"/>
    <property type="match status" value="1"/>
</dbReference>